<dbReference type="RefSeq" id="WP_281463130.1">
    <property type="nucleotide sequence ID" value="NZ_JASBAN010000001.1"/>
</dbReference>
<dbReference type="Proteomes" id="UP001431775">
    <property type="component" value="Unassembled WGS sequence"/>
</dbReference>
<dbReference type="PROSITE" id="PS51193">
    <property type="entry name" value="HELICASE_ATP_BIND_2"/>
    <property type="match status" value="1"/>
</dbReference>
<gene>
    <name evidence="7" type="ORF">QJV33_09665</name>
</gene>
<reference evidence="7" key="1">
    <citation type="submission" date="2023-05" db="EMBL/GenBank/DDBJ databases">
        <title>Whole genome sequence of Commensalibacter sp.</title>
        <authorList>
            <person name="Charoenyingcharoen P."/>
            <person name="Yukphan P."/>
        </authorList>
    </citation>
    <scope>NUCLEOTIDE SEQUENCE</scope>
    <source>
        <strain evidence="7">TBRC 10068</strain>
    </source>
</reference>
<dbReference type="EMBL" id="JASBAN010000001">
    <property type="protein sequence ID" value="MDI2113534.1"/>
    <property type="molecule type" value="Genomic_DNA"/>
</dbReference>
<sequence length="942" mass="108174">MFLDKYSALTIYQHQCSLMTSEGELLDLSIEQTVEKIDKETAIFVIHAPITYRKLHSPKNLNPHEWYDLLELAAFIYPTKSFGLTPQSMAHALDIPCPEPVTADFLFIIIDHLVQHLQDKQRLFPSESLQAQGAALFYAQWKWAPLIIDILNITLPIPSNQLQPTDSLKIWRGLPKWQDTPPRSPPRQQPLQRKETLQRLSELLGPQAETRMGQIDFADISRAAFEPRNHPDCPNVVLAEAGTGTGKTLGYMAPATLWSELNEGTVWINTYTKHLQRQIEEEFTRLYPDPDIRKEHVIVRKGRENYLCLLNLEEHINTFSQHSSHNKIGFILLCRWAEETNDGDLFGGDLPNWFNDLFNERILYQLAERRGECIHGTCPHYQCCFVENSIHKAQNADIVIANHALVMKHISWHSMNKSPEQPIFPTRFIFDEAHHLLDATDSAYSVAFSLLETSELRRWLLGNEGNKTRSKGLKKRLHDVIIGENKLERLLEDILQATHSLPVLNWSFHFSTEPDENYIPNSNPTEYFFYHVYMQILARSQKNTSSIPSPNYYDQNECDLFPILPALKQQAAILSECFLQILTPLSQFIQTLEHKLKADIDTLDKYSKERIETTISSLQRRAVNPLSVWVDLLNLLDQPEQNQQEPQTHVTFLKIKKSGTHILDIGIFHHWLDPTLPFMKTIANYAHGMILTSATLRDDSQHDTEATWHAAEKRVGTPHLPFAPIRASLACPFDYSQQARVFIINDLNSLSINNLSHAYLNLFLASKGGALGLFTAIQRLKAVHQQIIQPLEAQNISLFAQHVDPINNNSLIELFKSEQHSCLLGTDAMRDGINIPGNSLRLVVFEKMPWPRPDILHRERRKYFYPESPNLYDEQLVRLRLRQAFGRLIRTQNDKGVFVILDRRTPTRILSAFPTGVEITRISLQNAITSVQDFLKDTVLEP</sequence>
<dbReference type="SMART" id="SM00491">
    <property type="entry name" value="HELICc2"/>
    <property type="match status" value="1"/>
</dbReference>
<keyword evidence="1" id="KW-0547">Nucleotide-binding</keyword>
<dbReference type="SMART" id="SM00487">
    <property type="entry name" value="DEXDc"/>
    <property type="match status" value="1"/>
</dbReference>
<dbReference type="InterPro" id="IPR014001">
    <property type="entry name" value="Helicase_ATP-bd"/>
</dbReference>
<evidence type="ECO:0000256" key="5">
    <source>
        <dbReference type="SAM" id="MobiDB-lite"/>
    </source>
</evidence>
<keyword evidence="3" id="KW-0067">ATP-binding</keyword>
<dbReference type="InterPro" id="IPR027417">
    <property type="entry name" value="P-loop_NTPase"/>
</dbReference>
<evidence type="ECO:0000313" key="8">
    <source>
        <dbReference type="Proteomes" id="UP001431775"/>
    </source>
</evidence>
<keyword evidence="7" id="KW-0347">Helicase</keyword>
<dbReference type="PANTHER" id="PTHR11472:SF34">
    <property type="entry name" value="REGULATOR OF TELOMERE ELONGATION HELICASE 1"/>
    <property type="match status" value="1"/>
</dbReference>
<accession>A0ABT6Q9Q4</accession>
<protein>
    <submittedName>
        <fullName evidence="7">ATP-dependent DNA helicase</fullName>
        <ecNumber evidence="7">3.6.4.12</ecNumber>
    </submittedName>
</protein>
<dbReference type="GO" id="GO:0003678">
    <property type="term" value="F:DNA helicase activity"/>
    <property type="evidence" value="ECO:0007669"/>
    <property type="project" value="UniProtKB-EC"/>
</dbReference>
<evidence type="ECO:0000256" key="1">
    <source>
        <dbReference type="ARBA" id="ARBA00022741"/>
    </source>
</evidence>
<keyword evidence="8" id="KW-1185">Reference proteome</keyword>
<dbReference type="Gene3D" id="3.40.50.300">
    <property type="entry name" value="P-loop containing nucleotide triphosphate hydrolases"/>
    <property type="match status" value="2"/>
</dbReference>
<organism evidence="7 8">
    <name type="scientific">Commensalibacter nepenthis</name>
    <dbReference type="NCBI Taxonomy" id="3043872"/>
    <lineage>
        <taxon>Bacteria</taxon>
        <taxon>Pseudomonadati</taxon>
        <taxon>Pseudomonadota</taxon>
        <taxon>Alphaproteobacteria</taxon>
        <taxon>Acetobacterales</taxon>
        <taxon>Acetobacteraceae</taxon>
    </lineage>
</organism>
<dbReference type="EC" id="3.6.4.12" evidence="7"/>
<dbReference type="InterPro" id="IPR014013">
    <property type="entry name" value="Helic_SF1/SF2_ATP-bd_DinG/Rad3"/>
</dbReference>
<keyword evidence="2 7" id="KW-0378">Hydrolase</keyword>
<feature type="region of interest" description="Disordered" evidence="5">
    <location>
        <begin position="174"/>
        <end position="194"/>
    </location>
</feature>
<comment type="similarity">
    <text evidence="4">Belongs to the helicase family. DinG subfamily.</text>
</comment>
<proteinExistence type="inferred from homology"/>
<evidence type="ECO:0000259" key="6">
    <source>
        <dbReference type="PROSITE" id="PS51193"/>
    </source>
</evidence>
<feature type="domain" description="Helicase ATP-binding" evidence="6">
    <location>
        <begin position="200"/>
        <end position="480"/>
    </location>
</feature>
<evidence type="ECO:0000256" key="2">
    <source>
        <dbReference type="ARBA" id="ARBA00022801"/>
    </source>
</evidence>
<comment type="caution">
    <text evidence="7">The sequence shown here is derived from an EMBL/GenBank/DDBJ whole genome shotgun (WGS) entry which is preliminary data.</text>
</comment>
<dbReference type="Pfam" id="PF13307">
    <property type="entry name" value="Helicase_C_2"/>
    <property type="match status" value="1"/>
</dbReference>
<name>A0ABT6Q9Q4_9PROT</name>
<evidence type="ECO:0000313" key="7">
    <source>
        <dbReference type="EMBL" id="MDI2113534.1"/>
    </source>
</evidence>
<evidence type="ECO:0000256" key="4">
    <source>
        <dbReference type="ARBA" id="ARBA00038058"/>
    </source>
</evidence>
<dbReference type="InterPro" id="IPR006555">
    <property type="entry name" value="ATP-dep_Helicase_C"/>
</dbReference>
<dbReference type="InterPro" id="IPR045028">
    <property type="entry name" value="DinG/Rad3-like"/>
</dbReference>
<dbReference type="PANTHER" id="PTHR11472">
    <property type="entry name" value="DNA REPAIR DEAD HELICASE RAD3/XP-D SUBFAMILY MEMBER"/>
    <property type="match status" value="1"/>
</dbReference>
<dbReference type="GO" id="GO:0016787">
    <property type="term" value="F:hydrolase activity"/>
    <property type="evidence" value="ECO:0007669"/>
    <property type="project" value="UniProtKB-KW"/>
</dbReference>
<dbReference type="SUPFAM" id="SSF52540">
    <property type="entry name" value="P-loop containing nucleoside triphosphate hydrolases"/>
    <property type="match status" value="2"/>
</dbReference>
<evidence type="ECO:0000256" key="3">
    <source>
        <dbReference type="ARBA" id="ARBA00022840"/>
    </source>
</evidence>